<evidence type="ECO:0000313" key="4">
    <source>
        <dbReference type="EMBL" id="PJF48680.1"/>
    </source>
</evidence>
<feature type="region of interest" description="Disordered" evidence="1">
    <location>
        <begin position="34"/>
        <end position="63"/>
    </location>
</feature>
<dbReference type="PANTHER" id="PTHR31157">
    <property type="entry name" value="SCP DOMAIN-CONTAINING PROTEIN"/>
    <property type="match status" value="1"/>
</dbReference>
<dbReference type="AlphaFoldDB" id="A0A2M8QFT5"/>
<proteinExistence type="predicted"/>
<dbReference type="EMBL" id="PGTN01000008">
    <property type="protein sequence ID" value="PJF48680.1"/>
    <property type="molecule type" value="Genomic_DNA"/>
</dbReference>
<dbReference type="InterPro" id="IPR014044">
    <property type="entry name" value="CAP_dom"/>
</dbReference>
<evidence type="ECO:0000259" key="3">
    <source>
        <dbReference type="Pfam" id="PF00188"/>
    </source>
</evidence>
<evidence type="ECO:0000313" key="5">
    <source>
        <dbReference type="Proteomes" id="UP000230790"/>
    </source>
</evidence>
<feature type="signal peptide" evidence="2">
    <location>
        <begin position="1"/>
        <end position="28"/>
    </location>
</feature>
<dbReference type="SUPFAM" id="SSF55797">
    <property type="entry name" value="PR-1-like"/>
    <property type="match status" value="1"/>
</dbReference>
<organism evidence="4 5">
    <name type="scientific">Candidatus Thermofonsia Clade 3 bacterium</name>
    <dbReference type="NCBI Taxonomy" id="2364212"/>
    <lineage>
        <taxon>Bacteria</taxon>
        <taxon>Bacillati</taxon>
        <taxon>Chloroflexota</taxon>
        <taxon>Candidatus Thermofontia</taxon>
        <taxon>Candidatus Thermofonsia Clade 3</taxon>
    </lineage>
</organism>
<sequence>MKRSVLPCLGMFAVATLTLSAAARAQSAADVPLPPPFMPDAANATQALPPPPATVQPSATASFDPTTQTPDLMLDEARTVYLVNLTRQAHGLPPLKANWNLTVAARWFSWDSTENRPGGYCGHQDTNGQWPSDRGPRFGYPSSLVAENAFCGYVTPEQGIEGWMNSPGHRDNMLNPESREIGLGYYRNSTGRGYIAKKLALDHPFGGVIIAHEAISTPTPLVSLYTQHFTAHATLLGFGPALQMRVSESPCFEGASWITFTPTFSWTLSPGEGWKTVWSQTRDAWGRTMTTNDVIYYGASVPLDQLDQYALRPSQVVTTVTLFNVPPPGAWTGVQFSNSWLADDRDANFKVWWGSGERVNDALARGGTAHRLFSRGTFAWVWDTQFITNTPMVAYFRLKTPNNTSGAPLIRIGVESNHTVVASRTLRSVDFAAPNQYQVFPLKFTFDNRSDPFLKFTLSMVGDGEVYFDVVLVFTEAQPLTTPLTWVVPRGYRGRGIWVRYVNGDQVSPIYAGMVHPPSIEVATSGMTFLAGHNGPPPPAQRRTVRAACTGGWQVQSSAPWLTAQQDGDALVAQVQPLGLSVGEHSAQLTLRPNQQVHLAPVVIPVRLIVAEQVHRRHLPYIAHNGAR</sequence>
<feature type="domain" description="SCP" evidence="3">
    <location>
        <begin position="81"/>
        <end position="193"/>
    </location>
</feature>
<gene>
    <name evidence="4" type="ORF">CUN48_02170</name>
</gene>
<keyword evidence="2" id="KW-0732">Signal</keyword>
<dbReference type="Pfam" id="PF00188">
    <property type="entry name" value="CAP"/>
    <property type="match status" value="1"/>
</dbReference>
<comment type="caution">
    <text evidence="4">The sequence shown here is derived from an EMBL/GenBank/DDBJ whole genome shotgun (WGS) entry which is preliminary data.</text>
</comment>
<evidence type="ECO:0000256" key="1">
    <source>
        <dbReference type="SAM" id="MobiDB-lite"/>
    </source>
</evidence>
<dbReference type="CDD" id="cd05379">
    <property type="entry name" value="CAP_bacterial"/>
    <property type="match status" value="1"/>
</dbReference>
<accession>A0A2M8QFT5</accession>
<dbReference type="PANTHER" id="PTHR31157:SF1">
    <property type="entry name" value="SCP DOMAIN-CONTAINING PROTEIN"/>
    <property type="match status" value="1"/>
</dbReference>
<name>A0A2M8QFT5_9CHLR</name>
<dbReference type="Proteomes" id="UP000230790">
    <property type="component" value="Unassembled WGS sequence"/>
</dbReference>
<dbReference type="Gene3D" id="3.40.33.10">
    <property type="entry name" value="CAP"/>
    <property type="match status" value="1"/>
</dbReference>
<feature type="chain" id="PRO_5014961160" evidence="2">
    <location>
        <begin position="29"/>
        <end position="628"/>
    </location>
</feature>
<dbReference type="InterPro" id="IPR035940">
    <property type="entry name" value="CAP_sf"/>
</dbReference>
<evidence type="ECO:0000256" key="2">
    <source>
        <dbReference type="SAM" id="SignalP"/>
    </source>
</evidence>
<reference evidence="4 5" key="1">
    <citation type="submission" date="2017-11" db="EMBL/GenBank/DDBJ databases">
        <title>Evolution of Phototrophy in the Chloroflexi Phylum Driven by Horizontal Gene Transfer.</title>
        <authorList>
            <person name="Ward L.M."/>
            <person name="Hemp J."/>
            <person name="Shih P.M."/>
            <person name="Mcglynn S.E."/>
            <person name="Fischer W."/>
        </authorList>
    </citation>
    <scope>NUCLEOTIDE SEQUENCE [LARGE SCALE GENOMIC DNA]</scope>
    <source>
        <strain evidence="4">JP3_7</strain>
    </source>
</reference>
<protein>
    <submittedName>
        <fullName evidence="4">CAP domain-containing protein</fullName>
    </submittedName>
</protein>